<dbReference type="SUPFAM" id="SSF116726">
    <property type="entry name" value="TrkA C-terminal domain-like"/>
    <property type="match status" value="2"/>
</dbReference>
<dbReference type="Proteomes" id="UP001596297">
    <property type="component" value="Unassembled WGS sequence"/>
</dbReference>
<dbReference type="PANTHER" id="PTHR30445:SF3">
    <property type="entry name" value="TRANSPORT PROTEIN YIDE-RELATED"/>
    <property type="match status" value="1"/>
</dbReference>
<dbReference type="InterPro" id="IPR006037">
    <property type="entry name" value="RCK_C"/>
</dbReference>
<sequence>MVAYSIAYPAGVTGMMLALFAMQKRFAPDLAAEASALGISAEELVSRSVVVEHSLNLPLREWRAQQHWRVVFGRVQRGQQVERVSADWEPRAGDIVTVVGAPSDVAEVAAALGHEHTEHLSADHSVLDFRRVFVSEPGLAGRRLSDLRVHETLGATITRVRRGDRDIVPDGQTVLELGDRLRVVAARERMAEISRYFGDSYRRLSEIDLMTFSLGLVLGLLLGAVPLPLPGGGSFSLGVAGGRCWLASCWARWNALGRWCGTFPIAPT</sequence>
<dbReference type="Gene3D" id="3.30.70.1450">
    <property type="entry name" value="Regulator of K+ conductance, C-terminal domain"/>
    <property type="match status" value="1"/>
</dbReference>
<feature type="transmembrane region" description="Helical" evidence="1">
    <location>
        <begin position="209"/>
        <end position="229"/>
    </location>
</feature>
<evidence type="ECO:0000313" key="4">
    <source>
        <dbReference type="Proteomes" id="UP001596297"/>
    </source>
</evidence>
<feature type="domain" description="RCK C-terminal" evidence="2">
    <location>
        <begin position="115"/>
        <end position="199"/>
    </location>
</feature>
<organism evidence="3 4">
    <name type="scientific">Deinococcus lacus</name>
    <dbReference type="NCBI Taxonomy" id="392561"/>
    <lineage>
        <taxon>Bacteria</taxon>
        <taxon>Thermotogati</taxon>
        <taxon>Deinococcota</taxon>
        <taxon>Deinococci</taxon>
        <taxon>Deinococcales</taxon>
        <taxon>Deinococcaceae</taxon>
        <taxon>Deinococcus</taxon>
    </lineage>
</organism>
<name>A0ABW1YAB3_9DEIO</name>
<protein>
    <submittedName>
        <fullName evidence="3">TrkA C-terminal domain-containing protein</fullName>
    </submittedName>
</protein>
<keyword evidence="1" id="KW-1133">Transmembrane helix</keyword>
<dbReference type="Pfam" id="PF02080">
    <property type="entry name" value="TrkA_C"/>
    <property type="match status" value="1"/>
</dbReference>
<evidence type="ECO:0000256" key="1">
    <source>
        <dbReference type="SAM" id="Phobius"/>
    </source>
</evidence>
<dbReference type="RefSeq" id="WP_380082186.1">
    <property type="nucleotide sequence ID" value="NZ_JBHSWD010000001.1"/>
</dbReference>
<dbReference type="InterPro" id="IPR036721">
    <property type="entry name" value="RCK_C_sf"/>
</dbReference>
<dbReference type="EMBL" id="JBHSWD010000001">
    <property type="protein sequence ID" value="MFC6591178.1"/>
    <property type="molecule type" value="Genomic_DNA"/>
</dbReference>
<accession>A0ABW1YAB3</accession>
<keyword evidence="1" id="KW-0472">Membrane</keyword>
<comment type="caution">
    <text evidence="3">The sequence shown here is derived from an EMBL/GenBank/DDBJ whole genome shotgun (WGS) entry which is preliminary data.</text>
</comment>
<feature type="transmembrane region" description="Helical" evidence="1">
    <location>
        <begin position="6"/>
        <end position="22"/>
    </location>
</feature>
<gene>
    <name evidence="3" type="ORF">ACFP81_03455</name>
</gene>
<evidence type="ECO:0000313" key="3">
    <source>
        <dbReference type="EMBL" id="MFC6591178.1"/>
    </source>
</evidence>
<keyword evidence="1" id="KW-0812">Transmembrane</keyword>
<dbReference type="PROSITE" id="PS51202">
    <property type="entry name" value="RCK_C"/>
    <property type="match status" value="1"/>
</dbReference>
<keyword evidence="4" id="KW-1185">Reference proteome</keyword>
<evidence type="ECO:0000259" key="2">
    <source>
        <dbReference type="PROSITE" id="PS51202"/>
    </source>
</evidence>
<dbReference type="InterPro" id="IPR050144">
    <property type="entry name" value="AAE_transporter"/>
</dbReference>
<proteinExistence type="predicted"/>
<dbReference type="PANTHER" id="PTHR30445">
    <property type="entry name" value="K(+)_H(+) ANTIPORTER SUBUNIT KHTT"/>
    <property type="match status" value="1"/>
</dbReference>
<reference evidence="4" key="1">
    <citation type="journal article" date="2019" name="Int. J. Syst. Evol. Microbiol.">
        <title>The Global Catalogue of Microorganisms (GCM) 10K type strain sequencing project: providing services to taxonomists for standard genome sequencing and annotation.</title>
        <authorList>
            <consortium name="The Broad Institute Genomics Platform"/>
            <consortium name="The Broad Institute Genome Sequencing Center for Infectious Disease"/>
            <person name="Wu L."/>
            <person name="Ma J."/>
        </authorList>
    </citation>
    <scope>NUCLEOTIDE SEQUENCE [LARGE SCALE GENOMIC DNA]</scope>
    <source>
        <strain evidence="4">CGMCC 1.15772</strain>
    </source>
</reference>